<dbReference type="EMBL" id="LR796987">
    <property type="protein sequence ID" value="CAB4180162.1"/>
    <property type="molecule type" value="Genomic_DNA"/>
</dbReference>
<protein>
    <submittedName>
        <fullName evidence="6">Uncharacterized protein</fullName>
    </submittedName>
</protein>
<name>A0A6J5R9U6_9CAUD</name>
<evidence type="ECO:0000313" key="1">
    <source>
        <dbReference type="EMBL" id="CAB4145429.1"/>
    </source>
</evidence>
<accession>A0A6J5R9U6</accession>
<dbReference type="EMBL" id="LR797143">
    <property type="protein sequence ID" value="CAB4189868.1"/>
    <property type="molecule type" value="Genomic_DNA"/>
</dbReference>
<evidence type="ECO:0000313" key="5">
    <source>
        <dbReference type="EMBL" id="CAB4189868.1"/>
    </source>
</evidence>
<evidence type="ECO:0000313" key="3">
    <source>
        <dbReference type="EMBL" id="CAB4180162.1"/>
    </source>
</evidence>
<sequence>MGAMKAVYMDMAEDFENLNETSMKFKGSNWEAQDGRFEGKVDYSKQYIYWFDNYANLMAARTILQDFGDTYEVLFDDALGQWTLITDYQSMCWSN</sequence>
<gene>
    <name evidence="3" type="ORF">UFOVP1039_9</name>
    <name evidence="4" type="ORF">UFOVP1141_5</name>
    <name evidence="5" type="ORF">UFOVP1203_23</name>
    <name evidence="6" type="ORF">UFOVP1259_24</name>
    <name evidence="7" type="ORF">UFOVP1501_19</name>
    <name evidence="8" type="ORF">UFOVP1589_23</name>
    <name evidence="1" type="ORF">UFOVP479_18</name>
    <name evidence="2" type="ORF">UFOVP977_17</name>
</gene>
<evidence type="ECO:0000313" key="4">
    <source>
        <dbReference type="EMBL" id="CAB4185906.1"/>
    </source>
</evidence>
<reference evidence="6" key="1">
    <citation type="submission" date="2020-05" db="EMBL/GenBank/DDBJ databases">
        <authorList>
            <person name="Chiriac C."/>
            <person name="Salcher M."/>
            <person name="Ghai R."/>
            <person name="Kavagutti S V."/>
        </authorList>
    </citation>
    <scope>NUCLEOTIDE SEQUENCE</scope>
</reference>
<dbReference type="EMBL" id="LR797204">
    <property type="protein sequence ID" value="CAB4194350.1"/>
    <property type="molecule type" value="Genomic_DNA"/>
</dbReference>
<evidence type="ECO:0000313" key="2">
    <source>
        <dbReference type="EMBL" id="CAB4176125.1"/>
    </source>
</evidence>
<evidence type="ECO:0000313" key="7">
    <source>
        <dbReference type="EMBL" id="CAB4217239.1"/>
    </source>
</evidence>
<dbReference type="EMBL" id="LR796452">
    <property type="protein sequence ID" value="CAB4145429.1"/>
    <property type="molecule type" value="Genomic_DNA"/>
</dbReference>
<dbReference type="EMBL" id="LR797082">
    <property type="protein sequence ID" value="CAB4185906.1"/>
    <property type="molecule type" value="Genomic_DNA"/>
</dbReference>
<dbReference type="EMBL" id="LR797448">
    <property type="protein sequence ID" value="CAB4217239.1"/>
    <property type="molecule type" value="Genomic_DNA"/>
</dbReference>
<evidence type="ECO:0000313" key="6">
    <source>
        <dbReference type="EMBL" id="CAB4194350.1"/>
    </source>
</evidence>
<proteinExistence type="predicted"/>
<dbReference type="EMBL" id="LR796932">
    <property type="protein sequence ID" value="CAB4176125.1"/>
    <property type="molecule type" value="Genomic_DNA"/>
</dbReference>
<evidence type="ECO:0000313" key="8">
    <source>
        <dbReference type="EMBL" id="CAB5231102.1"/>
    </source>
</evidence>
<organism evidence="6">
    <name type="scientific">uncultured Caudovirales phage</name>
    <dbReference type="NCBI Taxonomy" id="2100421"/>
    <lineage>
        <taxon>Viruses</taxon>
        <taxon>Duplodnaviria</taxon>
        <taxon>Heunggongvirae</taxon>
        <taxon>Uroviricota</taxon>
        <taxon>Caudoviricetes</taxon>
        <taxon>Peduoviridae</taxon>
        <taxon>Maltschvirus</taxon>
        <taxon>Maltschvirus maltsch</taxon>
    </lineage>
</organism>
<dbReference type="EMBL" id="LR798426">
    <property type="protein sequence ID" value="CAB5231102.1"/>
    <property type="molecule type" value="Genomic_DNA"/>
</dbReference>